<evidence type="ECO:0000313" key="2">
    <source>
        <dbReference type="Proteomes" id="UP000319836"/>
    </source>
</evidence>
<dbReference type="InterPro" id="IPR026444">
    <property type="entry name" value="Secre_tail"/>
</dbReference>
<organism evidence="1 2">
    <name type="scientific">Eiseniibacteriota bacterium</name>
    <dbReference type="NCBI Taxonomy" id="2212470"/>
    <lineage>
        <taxon>Bacteria</taxon>
        <taxon>Candidatus Eiseniibacteriota</taxon>
    </lineage>
</organism>
<dbReference type="EMBL" id="VBPA01000112">
    <property type="protein sequence ID" value="TMQ71616.1"/>
    <property type="molecule type" value="Genomic_DNA"/>
</dbReference>
<dbReference type="Proteomes" id="UP000319836">
    <property type="component" value="Unassembled WGS sequence"/>
</dbReference>
<protein>
    <submittedName>
        <fullName evidence="1">T9SS type A sorting domain-containing protein</fullName>
    </submittedName>
</protein>
<sequence length="206" mass="22020">NRLWLFGGEIAGSGLTDTWSLALDQATPALVSIVSAVARAASVVLEWQISADDGRPVTVYRHTETSQWKVMGQLTPDGTGRLHFEDRDVGSGGRYGYRLGLSHGTAEVFAGELWIDVPAVEKISLGGSNPATHGLVVSLSLPDAMPAALDLYDVSGRRMLHRDLGGLGPGEHLLDLSKLARLRPGVYLVRLTRGALTASKRVALLE</sequence>
<comment type="caution">
    <text evidence="1">The sequence shown here is derived from an EMBL/GenBank/DDBJ whole genome shotgun (WGS) entry which is preliminary data.</text>
</comment>
<proteinExistence type="predicted"/>
<accession>A0A538U6U3</accession>
<gene>
    <name evidence="1" type="ORF">E6K80_05050</name>
</gene>
<dbReference type="NCBIfam" id="TIGR04183">
    <property type="entry name" value="Por_Secre_tail"/>
    <property type="match status" value="1"/>
</dbReference>
<dbReference type="AlphaFoldDB" id="A0A538U6U3"/>
<name>A0A538U6U3_UNCEI</name>
<feature type="non-terminal residue" evidence="1">
    <location>
        <position position="1"/>
    </location>
</feature>
<reference evidence="1 2" key="1">
    <citation type="journal article" date="2019" name="Nat. Microbiol.">
        <title>Mediterranean grassland soil C-N compound turnover is dependent on rainfall and depth, and is mediated by genomically divergent microorganisms.</title>
        <authorList>
            <person name="Diamond S."/>
            <person name="Andeer P.F."/>
            <person name="Li Z."/>
            <person name="Crits-Christoph A."/>
            <person name="Burstein D."/>
            <person name="Anantharaman K."/>
            <person name="Lane K.R."/>
            <person name="Thomas B.C."/>
            <person name="Pan C."/>
            <person name="Northen T.R."/>
            <person name="Banfield J.F."/>
        </authorList>
    </citation>
    <scope>NUCLEOTIDE SEQUENCE [LARGE SCALE GENOMIC DNA]</scope>
    <source>
        <strain evidence="1">WS_10</strain>
    </source>
</reference>
<evidence type="ECO:0000313" key="1">
    <source>
        <dbReference type="EMBL" id="TMQ71616.1"/>
    </source>
</evidence>